<dbReference type="Gene3D" id="1.10.10.60">
    <property type="entry name" value="Homeodomain-like"/>
    <property type="match status" value="1"/>
</dbReference>
<dbReference type="Gene3D" id="3.40.50.1360">
    <property type="match status" value="1"/>
</dbReference>
<dbReference type="InterPro" id="IPR001387">
    <property type="entry name" value="Cro/C1-type_HTH"/>
</dbReference>
<dbReference type="GO" id="GO:0003677">
    <property type="term" value="F:DNA binding"/>
    <property type="evidence" value="ECO:0007669"/>
    <property type="project" value="UniProtKB-KW"/>
</dbReference>
<dbReference type="InterPro" id="IPR007324">
    <property type="entry name" value="Sugar-bd_dom_put"/>
</dbReference>
<protein>
    <submittedName>
        <fullName evidence="6">Transcriptional regulator</fullName>
    </submittedName>
</protein>
<dbReference type="STRING" id="1608583.BN1356_00116"/>
<dbReference type="PANTHER" id="PTHR34294">
    <property type="entry name" value="TRANSCRIPTIONAL REGULATOR-RELATED"/>
    <property type="match status" value="1"/>
</dbReference>
<name>A0A0E3WEI7_9STRE</name>
<sequence>MENYTEKDYVKVAVMYYDEGMTQAEIARKLGVSRSLISKMLIDAREAKIVEIFINSQSVFTTKLERELEQRFDLQDVVVVDTVGLTPTETKRKLSRIAANYLEAHLRKNPDIKRIGISWGETLRQLVNYLPYVNHPNFHIYPLIGGMGNEHFYLHSNQLVQTMAQKMRGTAHYLYVPAMVSSIALKKELELDSTISRVLEEGKTVDVGLFGIASLEENSTMTKTGYISLEEAKQFKEKLGVIGDINSQFFDQDGNSILGINEHVMGVSLDAVKGIPTKIVTAYGMAKASAIRVGLKNKMANILITTDETAQAILSE</sequence>
<gene>
    <name evidence="6" type="ORF">BN1356_00116</name>
</gene>
<comment type="similarity">
    <text evidence="1">Belongs to the SorC transcriptional regulatory family.</text>
</comment>
<dbReference type="OrthoDB" id="58802at2"/>
<reference evidence="7" key="1">
    <citation type="submission" date="2015-03" db="EMBL/GenBank/DDBJ databases">
        <authorList>
            <person name="Urmite Genomes"/>
        </authorList>
    </citation>
    <scope>NUCLEOTIDE SEQUENCE [LARGE SCALE GENOMIC DNA]</scope>
    <source>
        <strain evidence="7">FF10</strain>
    </source>
</reference>
<dbReference type="Pfam" id="PF04198">
    <property type="entry name" value="Sugar-bind"/>
    <property type="match status" value="1"/>
</dbReference>
<evidence type="ECO:0000259" key="5">
    <source>
        <dbReference type="PROSITE" id="PS50943"/>
    </source>
</evidence>
<feature type="domain" description="HTH cro/C1-type" evidence="5">
    <location>
        <begin position="20"/>
        <end position="40"/>
    </location>
</feature>
<dbReference type="PROSITE" id="PS50943">
    <property type="entry name" value="HTH_CROC1"/>
    <property type="match status" value="1"/>
</dbReference>
<dbReference type="Pfam" id="PF04545">
    <property type="entry name" value="Sigma70_r4"/>
    <property type="match status" value="1"/>
</dbReference>
<dbReference type="InterPro" id="IPR037171">
    <property type="entry name" value="NagB/RpiA_transferase-like"/>
</dbReference>
<evidence type="ECO:0000256" key="4">
    <source>
        <dbReference type="ARBA" id="ARBA00023163"/>
    </source>
</evidence>
<evidence type="ECO:0000313" key="7">
    <source>
        <dbReference type="Proteomes" id="UP000198604"/>
    </source>
</evidence>
<dbReference type="GO" id="GO:0003700">
    <property type="term" value="F:DNA-binding transcription factor activity"/>
    <property type="evidence" value="ECO:0007669"/>
    <property type="project" value="InterPro"/>
</dbReference>
<keyword evidence="4" id="KW-0804">Transcription</keyword>
<evidence type="ECO:0000256" key="1">
    <source>
        <dbReference type="ARBA" id="ARBA00010466"/>
    </source>
</evidence>
<dbReference type="Proteomes" id="UP000198604">
    <property type="component" value="Unassembled WGS sequence"/>
</dbReference>
<keyword evidence="3" id="KW-0238">DNA-binding</keyword>
<dbReference type="RefSeq" id="WP_093649500.1">
    <property type="nucleotide sequence ID" value="NZ_CTEN01000001.1"/>
</dbReference>
<dbReference type="GO" id="GO:0006352">
    <property type="term" value="P:DNA-templated transcription initiation"/>
    <property type="evidence" value="ECO:0007669"/>
    <property type="project" value="InterPro"/>
</dbReference>
<dbReference type="InterPro" id="IPR051054">
    <property type="entry name" value="SorC_transcr_regulators"/>
</dbReference>
<keyword evidence="7" id="KW-1185">Reference proteome</keyword>
<organism evidence="6 7">
    <name type="scientific">Streptococcus varani</name>
    <dbReference type="NCBI Taxonomy" id="1608583"/>
    <lineage>
        <taxon>Bacteria</taxon>
        <taxon>Bacillati</taxon>
        <taxon>Bacillota</taxon>
        <taxon>Bacilli</taxon>
        <taxon>Lactobacillales</taxon>
        <taxon>Streptococcaceae</taxon>
        <taxon>Streptococcus</taxon>
    </lineage>
</organism>
<dbReference type="EMBL" id="CTEN01000001">
    <property type="protein sequence ID" value="CQR23749.1"/>
    <property type="molecule type" value="Genomic_DNA"/>
</dbReference>
<dbReference type="GO" id="GO:0030246">
    <property type="term" value="F:carbohydrate binding"/>
    <property type="evidence" value="ECO:0007669"/>
    <property type="project" value="InterPro"/>
</dbReference>
<proteinExistence type="inferred from homology"/>
<dbReference type="SUPFAM" id="SSF88659">
    <property type="entry name" value="Sigma3 and sigma4 domains of RNA polymerase sigma factors"/>
    <property type="match status" value="1"/>
</dbReference>
<accession>A0A0E3WEI7</accession>
<evidence type="ECO:0000313" key="6">
    <source>
        <dbReference type="EMBL" id="CQR23749.1"/>
    </source>
</evidence>
<evidence type="ECO:0000256" key="3">
    <source>
        <dbReference type="ARBA" id="ARBA00023125"/>
    </source>
</evidence>
<dbReference type="InterPro" id="IPR007630">
    <property type="entry name" value="RNA_pol_sigma70_r4"/>
</dbReference>
<evidence type="ECO:0000256" key="2">
    <source>
        <dbReference type="ARBA" id="ARBA00023015"/>
    </source>
</evidence>
<dbReference type="InterPro" id="IPR013324">
    <property type="entry name" value="RNA_pol_sigma_r3/r4-like"/>
</dbReference>
<dbReference type="AlphaFoldDB" id="A0A0E3WEI7"/>
<dbReference type="PANTHER" id="PTHR34294:SF12">
    <property type="entry name" value="SUGAR-BINDING TRANSCRIPTIONAL REGULATOR"/>
    <property type="match status" value="1"/>
</dbReference>
<keyword evidence="2" id="KW-0805">Transcription regulation</keyword>
<dbReference type="SUPFAM" id="SSF100950">
    <property type="entry name" value="NagB/RpiA/CoA transferase-like"/>
    <property type="match status" value="1"/>
</dbReference>